<name>A0A1E3IA85_9TREE</name>
<dbReference type="Gene3D" id="1.20.58.670">
    <property type="entry name" value="Dsl1p vesicle tethering complex, Tip20p subunit, domain D"/>
    <property type="match status" value="1"/>
</dbReference>
<dbReference type="Pfam" id="PF04437">
    <property type="entry name" value="RINT1_TIP1"/>
    <property type="match status" value="1"/>
</dbReference>
<dbReference type="GO" id="GO:0006890">
    <property type="term" value="P:retrograde vesicle-mediated transport, Golgi to endoplasmic reticulum"/>
    <property type="evidence" value="ECO:0007669"/>
    <property type="project" value="InterPro"/>
</dbReference>
<organism evidence="1 2">
    <name type="scientific">Cryptococcus amylolentus CBS 6039</name>
    <dbReference type="NCBI Taxonomy" id="1295533"/>
    <lineage>
        <taxon>Eukaryota</taxon>
        <taxon>Fungi</taxon>
        <taxon>Dikarya</taxon>
        <taxon>Basidiomycota</taxon>
        <taxon>Agaricomycotina</taxon>
        <taxon>Tremellomycetes</taxon>
        <taxon>Tremellales</taxon>
        <taxon>Cryptococcaceae</taxon>
        <taxon>Cryptococcus</taxon>
    </lineage>
</organism>
<dbReference type="AlphaFoldDB" id="A0A1E3IA85"/>
<dbReference type="PANTHER" id="PTHR13520:SF0">
    <property type="entry name" value="RAD50-INTERACTING PROTEIN 1"/>
    <property type="match status" value="1"/>
</dbReference>
<dbReference type="InterPro" id="IPR007528">
    <property type="entry name" value="RINT1_Tip20"/>
</dbReference>
<evidence type="ECO:0000313" key="1">
    <source>
        <dbReference type="EMBL" id="ODN84661.1"/>
    </source>
</evidence>
<comment type="caution">
    <text evidence="1">The sequence shown here is derived from an EMBL/GenBank/DDBJ whole genome shotgun (WGS) entry which is preliminary data.</text>
</comment>
<protein>
    <recommendedName>
        <fullName evidence="3">RINT-1 family protein</fullName>
    </recommendedName>
</protein>
<accession>A0A1E3IA85</accession>
<dbReference type="EMBL" id="AWGJ01000001">
    <property type="protein sequence ID" value="ODN84661.1"/>
    <property type="molecule type" value="Genomic_DNA"/>
</dbReference>
<keyword evidence="2" id="KW-1185">Reference proteome</keyword>
<dbReference type="PROSITE" id="PS51386">
    <property type="entry name" value="RINT1_TIP20"/>
    <property type="match status" value="1"/>
</dbReference>
<dbReference type="Proteomes" id="UP000094065">
    <property type="component" value="Unassembled WGS sequence"/>
</dbReference>
<evidence type="ECO:0000313" key="2">
    <source>
        <dbReference type="Proteomes" id="UP000094065"/>
    </source>
</evidence>
<dbReference type="OrthoDB" id="407410at2759"/>
<dbReference type="GO" id="GO:0060628">
    <property type="term" value="P:regulation of ER to Golgi vesicle-mediated transport"/>
    <property type="evidence" value="ECO:0007669"/>
    <property type="project" value="TreeGrafter"/>
</dbReference>
<dbReference type="GeneID" id="30151870"/>
<evidence type="ECO:0008006" key="3">
    <source>
        <dbReference type="Google" id="ProtNLM"/>
    </source>
</evidence>
<sequence>MAHALPHQIRALALHPAPPPIAQVTAHIDTHFPDIASLAPRPPAHKRKKRAIADEIQHWENKQSRSQTQLDETTTSLPSLLESTQESLQHLLQSAQELSLQRYNLSDKLSGLVASISDVEQTGEDRQTVLGQLEALQLDLGSLEAGLTWVRLLEKAVELSESVLDSSNHKPSPLAAVSFYRELDELVYNMQSSLPSDIGLVATVIQVRDQTWDGLKEIMSQNLIAASAAIGWPRKVIYEDVPADKRRSFERAYQDLLYLQAEKEDLDADTPSRPSHWSSGDGLYPLQALVSPIEQRFKYHFMGSKGTNRVDKPEWAFANILDQIFTHQAFVATYLQPLTAQAGYEVSVSSEFTLLLLPLVLSLLKARIPHILDHPALLAHTVYQTVVFDDAVKDGGFALEDTSIYEDKEAPQWEGLTGVILRESDWFERWLIGEKNFADNRLQEIISSPDAWVISDESPDEEDAQSALHPTVSARQTKSLIAQIIDRYTPLPDLAYRLPFFMTVQMPLLVTYHARVSSSLDAFETISSAFVRAVPGALAGNTRSGLNIDQKALTSGKAGAERLCKAYLSAEWISEALRQWSDSVFFIELSSDLQKSTALKWKVQSDPFIPQALKTPAIPASDDHVSGSIFEVIIDRYSQLSSRAEDMIVKLVTVEVENDLKQHLTRTWDNPPSTETSEPSPHLIAALTTYTSHLSALLPLLPPIASSRVYRRIVHDLSRHILQRGVYSGWSKFSEQGGRDFQSEVKEWQEATAEAFSRYEREGKVGVDIPFQLPWVKLEQVAVILSLPTSSSTEGNVPTFPQAMAAAWANDASAQAFGQRVGVQTDRTELQGLLRRRMECWKS</sequence>
<gene>
    <name evidence="1" type="ORF">L202_00561</name>
</gene>
<dbReference type="STRING" id="1295533.A0A1E3IA85"/>
<dbReference type="GO" id="GO:0070939">
    <property type="term" value="C:Dsl1/NZR complex"/>
    <property type="evidence" value="ECO:0007669"/>
    <property type="project" value="InterPro"/>
</dbReference>
<dbReference type="RefSeq" id="XP_018998464.1">
    <property type="nucleotide sequence ID" value="XM_019133759.1"/>
</dbReference>
<dbReference type="InterPro" id="IPR042044">
    <property type="entry name" value="EXOC6PINT-1/Sec15/Tip20_C_dom2"/>
</dbReference>
<reference evidence="1 2" key="1">
    <citation type="submission" date="2016-06" db="EMBL/GenBank/DDBJ databases">
        <title>Evolution of pathogenesis and genome organization in the Tremellales.</title>
        <authorList>
            <person name="Cuomo C."/>
            <person name="Litvintseva A."/>
            <person name="Heitman J."/>
            <person name="Chen Y."/>
            <person name="Sun S."/>
            <person name="Springer D."/>
            <person name="Dromer F."/>
            <person name="Young S."/>
            <person name="Zeng Q."/>
            <person name="Chapman S."/>
            <person name="Gujja S."/>
            <person name="Saif S."/>
            <person name="Birren B."/>
        </authorList>
    </citation>
    <scope>NUCLEOTIDE SEQUENCE [LARGE SCALE GENOMIC DNA]</scope>
    <source>
        <strain evidence="1 2">CBS 6039</strain>
    </source>
</reference>
<dbReference type="PANTHER" id="PTHR13520">
    <property type="entry name" value="RAD50-INTERACTING PROTEIN 1 RINT-1"/>
    <property type="match status" value="1"/>
</dbReference>
<proteinExistence type="predicted"/>
<dbReference type="GO" id="GO:0006888">
    <property type="term" value="P:endoplasmic reticulum to Golgi vesicle-mediated transport"/>
    <property type="evidence" value="ECO:0007669"/>
    <property type="project" value="InterPro"/>
</dbReference>